<dbReference type="PIRSF" id="PIRSF036492">
    <property type="entry name" value="ALDH"/>
    <property type="match status" value="1"/>
</dbReference>
<organism evidence="10">
    <name type="scientific">Aplanochytrium stocchinoi</name>
    <dbReference type="NCBI Taxonomy" id="215587"/>
    <lineage>
        <taxon>Eukaryota</taxon>
        <taxon>Sar</taxon>
        <taxon>Stramenopiles</taxon>
        <taxon>Bigyra</taxon>
        <taxon>Labyrinthulomycetes</taxon>
        <taxon>Thraustochytrida</taxon>
        <taxon>Thraustochytriidae</taxon>
        <taxon>Aplanochytrium</taxon>
    </lineage>
</organism>
<evidence type="ECO:0000256" key="1">
    <source>
        <dbReference type="ARBA" id="ARBA00009986"/>
    </source>
</evidence>
<dbReference type="PANTHER" id="PTHR43570">
    <property type="entry name" value="ALDEHYDE DEHYDROGENASE"/>
    <property type="match status" value="1"/>
</dbReference>
<evidence type="ECO:0000259" key="8">
    <source>
        <dbReference type="Pfam" id="PF00171"/>
    </source>
</evidence>
<dbReference type="FunFam" id="3.40.309.10:FF:000003">
    <property type="entry name" value="Aldehyde dehydrogenase"/>
    <property type="match status" value="1"/>
</dbReference>
<comment type="similarity">
    <text evidence="1 4 7">Belongs to the aldehyde dehydrogenase family.</text>
</comment>
<dbReference type="InterPro" id="IPR016162">
    <property type="entry name" value="Ald_DH_N"/>
</dbReference>
<protein>
    <recommendedName>
        <fullName evidence="4">Aldehyde dehydrogenase</fullName>
    </recommendedName>
</protein>
<evidence type="ECO:0000256" key="7">
    <source>
        <dbReference type="RuleBase" id="RU003345"/>
    </source>
</evidence>
<gene>
    <name evidence="9" type="ORF">ASTO00021_LOCUS2522</name>
    <name evidence="10" type="ORF">ASTO00021_LOCUS2523</name>
</gene>
<dbReference type="Gene3D" id="3.40.605.10">
    <property type="entry name" value="Aldehyde Dehydrogenase, Chain A, domain 1"/>
    <property type="match status" value="1"/>
</dbReference>
<keyword evidence="2 4" id="KW-0560">Oxidoreductase</keyword>
<dbReference type="Pfam" id="PF00171">
    <property type="entry name" value="Aldedh"/>
    <property type="match status" value="1"/>
</dbReference>
<dbReference type="GO" id="GO:0005737">
    <property type="term" value="C:cytoplasm"/>
    <property type="evidence" value="ECO:0007669"/>
    <property type="project" value="TreeGrafter"/>
</dbReference>
<evidence type="ECO:0000256" key="3">
    <source>
        <dbReference type="ARBA" id="ARBA00023027"/>
    </source>
</evidence>
<name>A0A6S8A181_9STRA</name>
<dbReference type="InterPro" id="IPR015590">
    <property type="entry name" value="Aldehyde_DH_dom"/>
</dbReference>
<reference evidence="10" key="1">
    <citation type="submission" date="2021-01" db="EMBL/GenBank/DDBJ databases">
        <authorList>
            <person name="Corre E."/>
            <person name="Pelletier E."/>
            <person name="Niang G."/>
            <person name="Scheremetjew M."/>
            <person name="Finn R."/>
            <person name="Kale V."/>
            <person name="Holt S."/>
            <person name="Cochrane G."/>
            <person name="Meng A."/>
            <person name="Brown T."/>
            <person name="Cohen L."/>
        </authorList>
    </citation>
    <scope>NUCLEOTIDE SEQUENCE</scope>
    <source>
        <strain evidence="10">GSBS06</strain>
    </source>
</reference>
<dbReference type="CDD" id="cd07087">
    <property type="entry name" value="ALDH_F3-13-14_CALDH-like"/>
    <property type="match status" value="1"/>
</dbReference>
<feature type="domain" description="Aldehyde dehydrogenase" evidence="8">
    <location>
        <begin position="4"/>
        <end position="438"/>
    </location>
</feature>
<feature type="active site" evidence="5 6">
    <location>
        <position position="214"/>
    </location>
</feature>
<feature type="active site" evidence="5">
    <location>
        <position position="248"/>
    </location>
</feature>
<dbReference type="EMBL" id="HBIN01003643">
    <property type="protein sequence ID" value="CAE0432195.1"/>
    <property type="molecule type" value="Transcribed_RNA"/>
</dbReference>
<evidence type="ECO:0000313" key="10">
    <source>
        <dbReference type="EMBL" id="CAE0432196.1"/>
    </source>
</evidence>
<dbReference type="InterPro" id="IPR029510">
    <property type="entry name" value="Ald_DH_CS_GLU"/>
</dbReference>
<dbReference type="PANTHER" id="PTHR43570:SF16">
    <property type="entry name" value="ALDEHYDE DEHYDROGENASE TYPE III, ISOFORM Q"/>
    <property type="match status" value="1"/>
</dbReference>
<keyword evidence="3" id="KW-0520">NAD</keyword>
<evidence type="ECO:0000256" key="6">
    <source>
        <dbReference type="PROSITE-ProRule" id="PRU10007"/>
    </source>
</evidence>
<evidence type="ECO:0000313" key="9">
    <source>
        <dbReference type="EMBL" id="CAE0432195.1"/>
    </source>
</evidence>
<dbReference type="InterPro" id="IPR016163">
    <property type="entry name" value="Ald_DH_C"/>
</dbReference>
<dbReference type="PROSITE" id="PS00687">
    <property type="entry name" value="ALDEHYDE_DEHYDR_GLU"/>
    <property type="match status" value="1"/>
</dbReference>
<evidence type="ECO:0000256" key="5">
    <source>
        <dbReference type="PIRSR" id="PIRSR036492-1"/>
    </source>
</evidence>
<evidence type="ECO:0000256" key="2">
    <source>
        <dbReference type="ARBA" id="ARBA00023002"/>
    </source>
</evidence>
<dbReference type="FunFam" id="3.40.605.10:FF:000004">
    <property type="entry name" value="Aldehyde dehydrogenase"/>
    <property type="match status" value="1"/>
</dbReference>
<dbReference type="AlphaFoldDB" id="A0A6S8A181"/>
<sequence>MIEPEQIPEACAELRAEFNTEKTVSLGWRKGQLKALLTLLKEGREELCRGMNADVNRSMFEGYMTEINMVENECYHALQHLESWMSPERKNTNLFNVPSPGSYIYNDPYGVVLIMGAWNYNVVLTLGPLVGAIAGGNCVMLKPGAYAAESGLAMGRLITKYMDTSCIKLVCGNRVVNAACLEQKWDLIFFTGSPSVGKLVAHAAADHLTPIVLELGGKSPCIVDKTADLTVSVKRILHGALLNSGQTCVRPDFFLVNEEIADAFLKELKTQIINFYGKDAQKSEWYGRIINDNSFKRVMNLVEGSRDKLYYGGNSDASDKYIEPTVFDFGHDFKAFGEAPVMLEEVFGPLLPVCRYSSIEECIEFIRAGEKPLALYCFTTDATIREEVLNRTYSGGAVINDCCVHLSNGDIPFGGVGNSGMGNYHGKFSYDTFTHQKGVMHRGFMFNQMEDALRYPPYEQWNQSALGILQMPIWSYLWDKAMSAVEVKNGALLAMALYIAKLKLQKRPSRI</sequence>
<evidence type="ECO:0000256" key="4">
    <source>
        <dbReference type="PIRNR" id="PIRNR036492"/>
    </source>
</evidence>
<accession>A0A6S8A181</accession>
<dbReference type="Gene3D" id="3.40.309.10">
    <property type="entry name" value="Aldehyde Dehydrogenase, Chain A, domain 2"/>
    <property type="match status" value="1"/>
</dbReference>
<dbReference type="GO" id="GO:0006081">
    <property type="term" value="P:aldehyde metabolic process"/>
    <property type="evidence" value="ECO:0007669"/>
    <property type="project" value="InterPro"/>
</dbReference>
<dbReference type="GO" id="GO:0004029">
    <property type="term" value="F:aldehyde dehydrogenase (NAD+) activity"/>
    <property type="evidence" value="ECO:0007669"/>
    <property type="project" value="TreeGrafter"/>
</dbReference>
<dbReference type="EMBL" id="HBIN01003644">
    <property type="protein sequence ID" value="CAE0432196.1"/>
    <property type="molecule type" value="Transcribed_RNA"/>
</dbReference>
<dbReference type="SUPFAM" id="SSF53720">
    <property type="entry name" value="ALDH-like"/>
    <property type="match status" value="1"/>
</dbReference>
<dbReference type="InterPro" id="IPR016161">
    <property type="entry name" value="Ald_DH/histidinol_DH"/>
</dbReference>
<proteinExistence type="inferred from homology"/>
<dbReference type="InterPro" id="IPR012394">
    <property type="entry name" value="Aldehyde_DH_NAD(P)"/>
</dbReference>